<dbReference type="Gene3D" id="1.10.357.10">
    <property type="entry name" value="Tetracycline Repressor, domain 2"/>
    <property type="match status" value="1"/>
</dbReference>
<protein>
    <submittedName>
        <fullName evidence="4">AcrR family transcriptional regulator</fullName>
    </submittedName>
</protein>
<dbReference type="Pfam" id="PF00440">
    <property type="entry name" value="TetR_N"/>
    <property type="match status" value="1"/>
</dbReference>
<dbReference type="InterPro" id="IPR009057">
    <property type="entry name" value="Homeodomain-like_sf"/>
</dbReference>
<reference evidence="4 5" key="1">
    <citation type="submission" date="2020-08" db="EMBL/GenBank/DDBJ databases">
        <title>Genomic Encyclopedia of Type Strains, Phase III (KMG-III): the genomes of soil and plant-associated and newly described type strains.</title>
        <authorList>
            <person name="Whitman W."/>
        </authorList>
    </citation>
    <scope>NUCLEOTIDE SEQUENCE [LARGE SCALE GENOMIC DNA]</scope>
    <source>
        <strain evidence="4 5">CECT 8234</strain>
    </source>
</reference>
<dbReference type="PROSITE" id="PS50977">
    <property type="entry name" value="HTH_TETR_2"/>
    <property type="match status" value="1"/>
</dbReference>
<organism evidence="4 5">
    <name type="scientific">Paenibacillus endophyticus</name>
    <dbReference type="NCBI Taxonomy" id="1294268"/>
    <lineage>
        <taxon>Bacteria</taxon>
        <taxon>Bacillati</taxon>
        <taxon>Bacillota</taxon>
        <taxon>Bacilli</taxon>
        <taxon>Bacillales</taxon>
        <taxon>Paenibacillaceae</taxon>
        <taxon>Paenibacillus</taxon>
    </lineage>
</organism>
<dbReference type="PANTHER" id="PTHR43479">
    <property type="entry name" value="ACREF/ENVCD OPERON REPRESSOR-RELATED"/>
    <property type="match status" value="1"/>
</dbReference>
<dbReference type="InterPro" id="IPR001647">
    <property type="entry name" value="HTH_TetR"/>
</dbReference>
<dbReference type="InterPro" id="IPR039532">
    <property type="entry name" value="TetR_C_Firmicutes"/>
</dbReference>
<dbReference type="PANTHER" id="PTHR43479:SF7">
    <property type="entry name" value="TETR-FAMILY TRANSCRIPTIONAL REGULATOR"/>
    <property type="match status" value="1"/>
</dbReference>
<feature type="DNA-binding region" description="H-T-H motif" evidence="2">
    <location>
        <begin position="36"/>
        <end position="55"/>
    </location>
</feature>
<gene>
    <name evidence="4" type="ORF">FHS16_005980</name>
</gene>
<evidence type="ECO:0000256" key="2">
    <source>
        <dbReference type="PROSITE-ProRule" id="PRU00335"/>
    </source>
</evidence>
<evidence type="ECO:0000256" key="1">
    <source>
        <dbReference type="ARBA" id="ARBA00023125"/>
    </source>
</evidence>
<dbReference type="SUPFAM" id="SSF46689">
    <property type="entry name" value="Homeodomain-like"/>
    <property type="match status" value="1"/>
</dbReference>
<sequence length="181" mass="21097">MPDKSNKIDRRIIRSRIALREALLEIMTKKSFNTISITEIVELANYNRGTFYSNYESKEALLDDIVNNLIQDLIQSFRAPYEKVEIFRVNEIPAASVMIVEHVSRNAAVYSLLLNSDWLPELQKKMFVSLKHIALEDIIFPDDGIDHELFTIYNLHAVLGLVFHWIESGYKHTPDCYMHLR</sequence>
<comment type="caution">
    <text evidence="4">The sequence shown here is derived from an EMBL/GenBank/DDBJ whole genome shotgun (WGS) entry which is preliminary data.</text>
</comment>
<evidence type="ECO:0000313" key="5">
    <source>
        <dbReference type="Proteomes" id="UP000518605"/>
    </source>
</evidence>
<proteinExistence type="predicted"/>
<dbReference type="InterPro" id="IPR050624">
    <property type="entry name" value="HTH-type_Tx_Regulator"/>
</dbReference>
<dbReference type="EMBL" id="JACHXW010000029">
    <property type="protein sequence ID" value="MBB3155864.1"/>
    <property type="molecule type" value="Genomic_DNA"/>
</dbReference>
<evidence type="ECO:0000259" key="3">
    <source>
        <dbReference type="PROSITE" id="PS50977"/>
    </source>
</evidence>
<feature type="domain" description="HTH tetR-type" evidence="3">
    <location>
        <begin position="13"/>
        <end position="73"/>
    </location>
</feature>
<dbReference type="RefSeq" id="WP_183570881.1">
    <property type="nucleotide sequence ID" value="NZ_CBCSLB010000029.1"/>
</dbReference>
<dbReference type="Pfam" id="PF14278">
    <property type="entry name" value="TetR_C_8"/>
    <property type="match status" value="1"/>
</dbReference>
<keyword evidence="5" id="KW-1185">Reference proteome</keyword>
<dbReference type="AlphaFoldDB" id="A0A7W5CEN9"/>
<accession>A0A7W5CEN9</accession>
<name>A0A7W5CEN9_9BACL</name>
<dbReference type="Proteomes" id="UP000518605">
    <property type="component" value="Unassembled WGS sequence"/>
</dbReference>
<evidence type="ECO:0000313" key="4">
    <source>
        <dbReference type="EMBL" id="MBB3155864.1"/>
    </source>
</evidence>
<keyword evidence="1 2" id="KW-0238">DNA-binding</keyword>
<dbReference type="GO" id="GO:0003677">
    <property type="term" value="F:DNA binding"/>
    <property type="evidence" value="ECO:0007669"/>
    <property type="project" value="UniProtKB-UniRule"/>
</dbReference>